<sequence>MYVFCLFARRDRATADPLDVGQWEFYVTSAHRLDETVGEEKRISLAALLQRVHPIRAGFGELRAAVEAVPTGARDTRRQAPE</sequence>
<keyword evidence="2" id="KW-1185">Reference proteome</keyword>
<gene>
    <name evidence="1" type="ORF">QT969_14620</name>
</gene>
<evidence type="ECO:0000313" key="1">
    <source>
        <dbReference type="EMBL" id="MDM7489513.1"/>
    </source>
</evidence>
<dbReference type="RefSeq" id="WP_289379505.1">
    <property type="nucleotide sequence ID" value="NZ_JAUBOF010000048.1"/>
</dbReference>
<dbReference type="EMBL" id="JAUBOF010000048">
    <property type="protein sequence ID" value="MDM7489513.1"/>
    <property type="molecule type" value="Genomic_DNA"/>
</dbReference>
<comment type="caution">
    <text evidence="1">The sequence shown here is derived from an EMBL/GenBank/DDBJ whole genome shotgun (WGS) entry which is preliminary data.</text>
</comment>
<reference evidence="1 2" key="1">
    <citation type="submission" date="2023-06" db="EMBL/GenBank/DDBJ databases">
        <title>Rhodococcus indonesiensis sp. nov a new member of the Rhodococcus ruber lineage isolated from a sediment of neutral hot spring.</title>
        <authorList>
            <person name="Kusuma A.B."/>
            <person name="Fenylestari G."/>
            <person name="Ammar F."/>
            <person name="Nouioui I."/>
            <person name="Goodfellow M."/>
        </authorList>
    </citation>
    <scope>NUCLEOTIDE SEQUENCE [LARGE SCALE GENOMIC DNA]</scope>
    <source>
        <strain evidence="1 2">CSLK01-03</strain>
    </source>
</reference>
<name>A0ABT7RPE3_9NOCA</name>
<dbReference type="Proteomes" id="UP001233164">
    <property type="component" value="Unassembled WGS sequence"/>
</dbReference>
<proteinExistence type="predicted"/>
<evidence type="ECO:0000313" key="2">
    <source>
        <dbReference type="Proteomes" id="UP001233164"/>
    </source>
</evidence>
<organism evidence="1 2">
    <name type="scientific">Rhodococcus indonesiensis</name>
    <dbReference type="NCBI Taxonomy" id="3055869"/>
    <lineage>
        <taxon>Bacteria</taxon>
        <taxon>Bacillati</taxon>
        <taxon>Actinomycetota</taxon>
        <taxon>Actinomycetes</taxon>
        <taxon>Mycobacteriales</taxon>
        <taxon>Nocardiaceae</taxon>
        <taxon>Rhodococcus</taxon>
    </lineage>
</organism>
<accession>A0ABT7RPE3</accession>
<protein>
    <submittedName>
        <fullName evidence="1">Uncharacterized protein</fullName>
    </submittedName>
</protein>